<sequence length="368" mass="41113">MSTYFSLLKKNGLKMWGTFLLGHVITNTVFFIFYLLWYLIGLIFVFGGLATMNVSSLSPEELESAMAPGAIIFAVIWFVILMLFSGFTSSFQVAGSYGMVNEAVLDGTTYFNTFFTAGFRYMFKLFGQFVLIMLLMIPISLPIIVLEVIFFLIGNTDLTPLALILEGLIGIIIYPLFFLAVLFAPIILTAENKGPWKSIKISFRLFIKSFGKVFVTALSMLAAFIPYGIFGFLMVLLFLPADGADESVMAGLILISILLYLLMLVSFPFFQAAAMIAASLRYKMYLRPMVVPEEYHNHNGFGDGNGGWNDSVSPQPEPIQPNPADQPYPEQSDRPEPQQPDQPQQAPEQPEQPQSPRYPQFPTDPSIK</sequence>
<name>A0A235B7P4_9BACL</name>
<proteinExistence type="predicted"/>
<feature type="compositionally biased region" description="Low complexity" evidence="1">
    <location>
        <begin position="339"/>
        <end position="360"/>
    </location>
</feature>
<feature type="region of interest" description="Disordered" evidence="1">
    <location>
        <begin position="301"/>
        <end position="368"/>
    </location>
</feature>
<feature type="transmembrane region" description="Helical" evidence="2">
    <location>
        <begin position="66"/>
        <end position="87"/>
    </location>
</feature>
<evidence type="ECO:0000313" key="3">
    <source>
        <dbReference type="EMBL" id="OYD08333.1"/>
    </source>
</evidence>
<keyword evidence="2" id="KW-1133">Transmembrane helix</keyword>
<keyword evidence="2" id="KW-0812">Transmembrane</keyword>
<dbReference type="OrthoDB" id="2989283at2"/>
<dbReference type="EMBL" id="NOWF01000003">
    <property type="protein sequence ID" value="OYD08333.1"/>
    <property type="molecule type" value="Genomic_DNA"/>
</dbReference>
<dbReference type="RefSeq" id="WP_094263638.1">
    <property type="nucleotide sequence ID" value="NZ_NOWF01000003.1"/>
</dbReference>
<feature type="transmembrane region" description="Helical" evidence="2">
    <location>
        <begin position="20"/>
        <end position="46"/>
    </location>
</feature>
<feature type="transmembrane region" description="Helical" evidence="2">
    <location>
        <begin position="129"/>
        <end position="154"/>
    </location>
</feature>
<dbReference type="Proteomes" id="UP000215459">
    <property type="component" value="Unassembled WGS sequence"/>
</dbReference>
<feature type="transmembrane region" description="Helical" evidence="2">
    <location>
        <begin position="209"/>
        <end position="239"/>
    </location>
</feature>
<protein>
    <recommendedName>
        <fullName evidence="5">Glycerophosphoryl diester phosphodiesterase membrane domain-containing protein</fullName>
    </recommendedName>
</protein>
<organism evidence="3 4">
    <name type="scientific">Paludifilum halophilum</name>
    <dbReference type="NCBI Taxonomy" id="1642702"/>
    <lineage>
        <taxon>Bacteria</taxon>
        <taxon>Bacillati</taxon>
        <taxon>Bacillota</taxon>
        <taxon>Bacilli</taxon>
        <taxon>Bacillales</taxon>
        <taxon>Thermoactinomycetaceae</taxon>
        <taxon>Paludifilum</taxon>
    </lineage>
</organism>
<feature type="transmembrane region" description="Helical" evidence="2">
    <location>
        <begin position="251"/>
        <end position="280"/>
    </location>
</feature>
<dbReference type="AlphaFoldDB" id="A0A235B7P4"/>
<keyword evidence="4" id="KW-1185">Reference proteome</keyword>
<feature type="compositionally biased region" description="Pro residues" evidence="1">
    <location>
        <begin position="315"/>
        <end position="326"/>
    </location>
</feature>
<feature type="transmembrane region" description="Helical" evidence="2">
    <location>
        <begin position="160"/>
        <end position="188"/>
    </location>
</feature>
<comment type="caution">
    <text evidence="3">The sequence shown here is derived from an EMBL/GenBank/DDBJ whole genome shotgun (WGS) entry which is preliminary data.</text>
</comment>
<evidence type="ECO:0000256" key="2">
    <source>
        <dbReference type="SAM" id="Phobius"/>
    </source>
</evidence>
<evidence type="ECO:0000313" key="4">
    <source>
        <dbReference type="Proteomes" id="UP000215459"/>
    </source>
</evidence>
<keyword evidence="2" id="KW-0472">Membrane</keyword>
<accession>A0A235B7P4</accession>
<gene>
    <name evidence="3" type="ORF">CHM34_05660</name>
</gene>
<evidence type="ECO:0008006" key="5">
    <source>
        <dbReference type="Google" id="ProtNLM"/>
    </source>
</evidence>
<evidence type="ECO:0000256" key="1">
    <source>
        <dbReference type="SAM" id="MobiDB-lite"/>
    </source>
</evidence>
<reference evidence="3 4" key="1">
    <citation type="submission" date="2017-07" db="EMBL/GenBank/DDBJ databases">
        <title>The genome sequence of Paludifilum halophilum highlights mechanisms for microbial adaptation to high salt environemnts.</title>
        <authorList>
            <person name="Belbahri L."/>
        </authorList>
    </citation>
    <scope>NUCLEOTIDE SEQUENCE [LARGE SCALE GENOMIC DNA]</scope>
    <source>
        <strain evidence="3 4">DSM 102817</strain>
    </source>
</reference>